<evidence type="ECO:0000256" key="1">
    <source>
        <dbReference type="SAM" id="Phobius"/>
    </source>
</evidence>
<protein>
    <submittedName>
        <fullName evidence="3">Uncharacterized protein</fullName>
    </submittedName>
</protein>
<dbReference type="PANTHER" id="PTHR21879:SF23">
    <property type="entry name" value="IP06949P"/>
    <property type="match status" value="1"/>
</dbReference>
<dbReference type="Proteomes" id="UP000235965">
    <property type="component" value="Unassembled WGS sequence"/>
</dbReference>
<dbReference type="Pfam" id="PF07898">
    <property type="entry name" value="DUF1676"/>
    <property type="match status" value="1"/>
</dbReference>
<dbReference type="EMBL" id="NEVH01025129">
    <property type="protein sequence ID" value="PNF16043.1"/>
    <property type="molecule type" value="Genomic_DNA"/>
</dbReference>
<dbReference type="AlphaFoldDB" id="A0A2J7PI90"/>
<sequence>MSARKIIRQLTLLAISCAVVRTYKVESHAQWTKGLPGDGNNLADDLSETIENLSGGVNIYRGVAGSLSESWNSCPEDEELSRNSSIACHGVKIVRRVMAQLLDSPRNLQLADGIQLVRIPSSGSNRMSSEPTFRSMQKDNRSLLTRIQKFLSNHELRIRITDLLPSSEDWSRILQQLGQDKEGSSARKKDKGNGGLLAMGLMMKGMLTALGLGGLGLLAMKALMVSAMALLLSAVIGIKKLASKDDDHGSGHVVQVVPVHSGGDHGHYRKKRSSADDDIYDPASLAYRGYKHLFMQP</sequence>
<keyword evidence="4" id="KW-1185">Reference proteome</keyword>
<keyword evidence="1" id="KW-1133">Transmembrane helix</keyword>
<feature type="transmembrane region" description="Helical" evidence="1">
    <location>
        <begin position="218"/>
        <end position="238"/>
    </location>
</feature>
<evidence type="ECO:0000313" key="3">
    <source>
        <dbReference type="EMBL" id="PNF16043.1"/>
    </source>
</evidence>
<keyword evidence="1" id="KW-0472">Membrane</keyword>
<comment type="caution">
    <text evidence="3">The sequence shown here is derived from an EMBL/GenBank/DDBJ whole genome shotgun (WGS) entry which is preliminary data.</text>
</comment>
<dbReference type="PANTHER" id="PTHR21879">
    <property type="entry name" value="FI03362P-RELATED-RELATED"/>
    <property type="match status" value="1"/>
</dbReference>
<dbReference type="InterPro" id="IPR012464">
    <property type="entry name" value="DUF1676"/>
</dbReference>
<proteinExistence type="predicted"/>
<accession>A0A2J7PI90</accession>
<feature type="chain" id="PRO_5014344957" evidence="2">
    <location>
        <begin position="23"/>
        <end position="297"/>
    </location>
</feature>
<evidence type="ECO:0000313" key="4">
    <source>
        <dbReference type="Proteomes" id="UP000235965"/>
    </source>
</evidence>
<feature type="signal peptide" evidence="2">
    <location>
        <begin position="1"/>
        <end position="22"/>
    </location>
</feature>
<gene>
    <name evidence="3" type="ORF">B7P43_G04591</name>
</gene>
<evidence type="ECO:0000256" key="2">
    <source>
        <dbReference type="SAM" id="SignalP"/>
    </source>
</evidence>
<reference evidence="3 4" key="1">
    <citation type="submission" date="2017-12" db="EMBL/GenBank/DDBJ databases">
        <title>Hemimetabolous genomes reveal molecular basis of termite eusociality.</title>
        <authorList>
            <person name="Harrison M.C."/>
            <person name="Jongepier E."/>
            <person name="Robertson H.M."/>
            <person name="Arning N."/>
            <person name="Bitard-Feildel T."/>
            <person name="Chao H."/>
            <person name="Childers C.P."/>
            <person name="Dinh H."/>
            <person name="Doddapaneni H."/>
            <person name="Dugan S."/>
            <person name="Gowin J."/>
            <person name="Greiner C."/>
            <person name="Han Y."/>
            <person name="Hu H."/>
            <person name="Hughes D.S.T."/>
            <person name="Huylmans A.-K."/>
            <person name="Kemena C."/>
            <person name="Kremer L.P.M."/>
            <person name="Lee S.L."/>
            <person name="Lopez-Ezquerra A."/>
            <person name="Mallet L."/>
            <person name="Monroy-Kuhn J.M."/>
            <person name="Moser A."/>
            <person name="Murali S.C."/>
            <person name="Muzny D.M."/>
            <person name="Otani S."/>
            <person name="Piulachs M.-D."/>
            <person name="Poelchau M."/>
            <person name="Qu J."/>
            <person name="Schaub F."/>
            <person name="Wada-Katsumata A."/>
            <person name="Worley K.C."/>
            <person name="Xie Q."/>
            <person name="Ylla G."/>
            <person name="Poulsen M."/>
            <person name="Gibbs R.A."/>
            <person name="Schal C."/>
            <person name="Richards S."/>
            <person name="Belles X."/>
            <person name="Korb J."/>
            <person name="Bornberg-Bauer E."/>
        </authorList>
    </citation>
    <scope>NUCLEOTIDE SEQUENCE [LARGE SCALE GENOMIC DNA]</scope>
    <source>
        <tissue evidence="3">Whole body</tissue>
    </source>
</reference>
<dbReference type="GO" id="GO:0016020">
    <property type="term" value="C:membrane"/>
    <property type="evidence" value="ECO:0007669"/>
    <property type="project" value="TreeGrafter"/>
</dbReference>
<keyword evidence="2" id="KW-0732">Signal</keyword>
<name>A0A2J7PI90_9NEOP</name>
<dbReference type="FunCoup" id="A0A2J7PI90">
    <property type="interactions" value="82"/>
</dbReference>
<dbReference type="InParanoid" id="A0A2J7PI90"/>
<keyword evidence="1" id="KW-0812">Transmembrane</keyword>
<organism evidence="3 4">
    <name type="scientific">Cryptotermes secundus</name>
    <dbReference type="NCBI Taxonomy" id="105785"/>
    <lineage>
        <taxon>Eukaryota</taxon>
        <taxon>Metazoa</taxon>
        <taxon>Ecdysozoa</taxon>
        <taxon>Arthropoda</taxon>
        <taxon>Hexapoda</taxon>
        <taxon>Insecta</taxon>
        <taxon>Pterygota</taxon>
        <taxon>Neoptera</taxon>
        <taxon>Polyneoptera</taxon>
        <taxon>Dictyoptera</taxon>
        <taxon>Blattodea</taxon>
        <taxon>Blattoidea</taxon>
        <taxon>Termitoidae</taxon>
        <taxon>Kalotermitidae</taxon>
        <taxon>Cryptotermitinae</taxon>
        <taxon>Cryptotermes</taxon>
    </lineage>
</organism>